<dbReference type="AlphaFoldDB" id="A0A1X6ZL87"/>
<dbReference type="Proteomes" id="UP000193495">
    <property type="component" value="Unassembled WGS sequence"/>
</dbReference>
<accession>A0A1X6ZL87</accession>
<evidence type="ECO:0000313" key="7">
    <source>
        <dbReference type="EMBL" id="PSK80240.1"/>
    </source>
</evidence>
<feature type="transmembrane region" description="Helical" evidence="6">
    <location>
        <begin position="72"/>
        <end position="90"/>
    </location>
</feature>
<evidence type="ECO:0000256" key="5">
    <source>
        <dbReference type="ARBA" id="ARBA00023136"/>
    </source>
</evidence>
<keyword evidence="10" id="KW-1185">Reference proteome</keyword>
<dbReference type="EMBL" id="FWFY01000007">
    <property type="protein sequence ID" value="SLN54452.1"/>
    <property type="molecule type" value="Genomic_DNA"/>
</dbReference>
<feature type="transmembrane region" description="Helical" evidence="6">
    <location>
        <begin position="169"/>
        <end position="189"/>
    </location>
</feature>
<gene>
    <name evidence="7" type="ORF">CLV79_1268</name>
    <name evidence="8" type="ORF">LOS8367_02561</name>
</gene>
<dbReference type="InterPro" id="IPR001851">
    <property type="entry name" value="ABC_transp_permease"/>
</dbReference>
<feature type="transmembrane region" description="Helical" evidence="6">
    <location>
        <begin position="219"/>
        <end position="238"/>
    </location>
</feature>
<evidence type="ECO:0000313" key="8">
    <source>
        <dbReference type="EMBL" id="SLN54452.1"/>
    </source>
</evidence>
<dbReference type="EMBL" id="PYGB01000026">
    <property type="protein sequence ID" value="PSK80240.1"/>
    <property type="molecule type" value="Genomic_DNA"/>
</dbReference>
<evidence type="ECO:0000313" key="9">
    <source>
        <dbReference type="Proteomes" id="UP000193495"/>
    </source>
</evidence>
<evidence type="ECO:0000256" key="3">
    <source>
        <dbReference type="ARBA" id="ARBA00022692"/>
    </source>
</evidence>
<dbReference type="PANTHER" id="PTHR30482">
    <property type="entry name" value="HIGH-AFFINITY BRANCHED-CHAIN AMINO ACID TRANSPORT SYSTEM PERMEASE"/>
    <property type="match status" value="1"/>
</dbReference>
<keyword evidence="4 6" id="KW-1133">Transmembrane helix</keyword>
<organism evidence="8 9">
    <name type="scientific">Limimaricola soesokkakensis</name>
    <dbReference type="NCBI Taxonomy" id="1343159"/>
    <lineage>
        <taxon>Bacteria</taxon>
        <taxon>Pseudomonadati</taxon>
        <taxon>Pseudomonadota</taxon>
        <taxon>Alphaproteobacteria</taxon>
        <taxon>Rhodobacterales</taxon>
        <taxon>Paracoccaceae</taxon>
        <taxon>Limimaricola</taxon>
    </lineage>
</organism>
<keyword evidence="2" id="KW-1003">Cell membrane</keyword>
<evidence type="ECO:0000256" key="1">
    <source>
        <dbReference type="ARBA" id="ARBA00004651"/>
    </source>
</evidence>
<feature type="transmembrane region" description="Helical" evidence="6">
    <location>
        <begin position="295"/>
        <end position="317"/>
    </location>
</feature>
<keyword evidence="5 6" id="KW-0472">Membrane</keyword>
<feature type="transmembrane region" description="Helical" evidence="6">
    <location>
        <begin position="96"/>
        <end position="115"/>
    </location>
</feature>
<dbReference type="PANTHER" id="PTHR30482:SF17">
    <property type="entry name" value="ABC TRANSPORTER ATP-BINDING PROTEIN"/>
    <property type="match status" value="1"/>
</dbReference>
<name>A0A1X6ZL87_9RHOB</name>
<evidence type="ECO:0000313" key="10">
    <source>
        <dbReference type="Proteomes" id="UP000240624"/>
    </source>
</evidence>
<evidence type="ECO:0000256" key="6">
    <source>
        <dbReference type="SAM" id="Phobius"/>
    </source>
</evidence>
<comment type="subcellular location">
    <subcellularLocation>
        <location evidence="1">Cell membrane</location>
        <topology evidence="1">Multi-pass membrane protein</topology>
    </subcellularLocation>
</comment>
<dbReference type="OrthoDB" id="9814461at2"/>
<reference evidence="8 9" key="1">
    <citation type="submission" date="2017-03" db="EMBL/GenBank/DDBJ databases">
        <authorList>
            <person name="Afonso C.L."/>
            <person name="Miller P.J."/>
            <person name="Scott M.A."/>
            <person name="Spackman E."/>
            <person name="Goraichik I."/>
            <person name="Dimitrov K.M."/>
            <person name="Suarez D.L."/>
            <person name="Swayne D.E."/>
        </authorList>
    </citation>
    <scope>NUCLEOTIDE SEQUENCE [LARGE SCALE GENOMIC DNA]</scope>
    <source>
        <strain evidence="8 9">CECT 8367</strain>
    </source>
</reference>
<feature type="transmembrane region" description="Helical" evidence="6">
    <location>
        <begin position="258"/>
        <end position="283"/>
    </location>
</feature>
<evidence type="ECO:0000256" key="2">
    <source>
        <dbReference type="ARBA" id="ARBA00022475"/>
    </source>
</evidence>
<evidence type="ECO:0000256" key="4">
    <source>
        <dbReference type="ARBA" id="ARBA00022989"/>
    </source>
</evidence>
<dbReference type="CDD" id="cd06581">
    <property type="entry name" value="TM_PBP1_LivM_like"/>
    <property type="match status" value="1"/>
</dbReference>
<keyword evidence="3 6" id="KW-0812">Transmembrane</keyword>
<feature type="transmembrane region" description="Helical" evidence="6">
    <location>
        <begin position="12"/>
        <end position="34"/>
    </location>
</feature>
<dbReference type="Pfam" id="PF02653">
    <property type="entry name" value="BPD_transp_2"/>
    <property type="match status" value="1"/>
</dbReference>
<sequence>MNTDIRVSRTSNAAKVAAALGALIVVILIAAPYWAGRADLRLMGEVFLYLALASLWNLLAGYAGLVSVGQQAYVGFGGYMLFALTIFAGLPPLVAIALAGVLGALISIPVAALIFRLRGAYFAIGTWVMAEVFRLVFAQVSALGGGSGTSLPTDIVRSMADDRSAREALSYWLALGAALIVVTAVYLLLRSRKGLALTAIRDNELASASLGIDIWRTKFFVYVVTSGLTAVIGALIFLQKLRISPDAAFSVNDWTAFVIFIVVIGGIGTIEGPIIGTLVFFLLRETLADLGTIYLMVLGLVAIVVMLKAPHGIWGFIRHRFNLQLFPLGYRVVIADHTKGV</sequence>
<feature type="transmembrane region" description="Helical" evidence="6">
    <location>
        <begin position="127"/>
        <end position="149"/>
    </location>
</feature>
<protein>
    <submittedName>
        <fullName evidence="7">Amino acid/amide ABC transporter membrane protein 2 (HAAT family)</fullName>
    </submittedName>
    <submittedName>
        <fullName evidence="8">Leucine/isoleucine/valine transporter permease subunit</fullName>
    </submittedName>
</protein>
<dbReference type="InterPro" id="IPR043428">
    <property type="entry name" value="LivM-like"/>
</dbReference>
<dbReference type="Proteomes" id="UP000240624">
    <property type="component" value="Unassembled WGS sequence"/>
</dbReference>
<proteinExistence type="predicted"/>
<dbReference type="RefSeq" id="WP_085896891.1">
    <property type="nucleotide sequence ID" value="NZ_FWFY01000007.1"/>
</dbReference>
<feature type="transmembrane region" description="Helical" evidence="6">
    <location>
        <begin position="46"/>
        <end position="65"/>
    </location>
</feature>
<dbReference type="GO" id="GO:0005886">
    <property type="term" value="C:plasma membrane"/>
    <property type="evidence" value="ECO:0007669"/>
    <property type="project" value="UniProtKB-SubCell"/>
</dbReference>
<dbReference type="GO" id="GO:0015658">
    <property type="term" value="F:branched-chain amino acid transmembrane transporter activity"/>
    <property type="evidence" value="ECO:0007669"/>
    <property type="project" value="InterPro"/>
</dbReference>
<reference evidence="7 10" key="2">
    <citation type="submission" date="2018-03" db="EMBL/GenBank/DDBJ databases">
        <title>Genomic Encyclopedia of Archaeal and Bacterial Type Strains, Phase II (KMG-II): from individual species to whole genera.</title>
        <authorList>
            <person name="Goeker M."/>
        </authorList>
    </citation>
    <scope>NUCLEOTIDE SEQUENCE [LARGE SCALE GENOMIC DNA]</scope>
    <source>
        <strain evidence="7 10">DSM 29956</strain>
    </source>
</reference>